<dbReference type="Proteomes" id="UP000230779">
    <property type="component" value="Unassembled WGS sequence"/>
</dbReference>
<evidence type="ECO:0000259" key="2">
    <source>
        <dbReference type="PROSITE" id="PS51820"/>
    </source>
</evidence>
<evidence type="ECO:0000313" key="4">
    <source>
        <dbReference type="Proteomes" id="UP000230779"/>
    </source>
</evidence>
<feature type="region of interest" description="Disordered" evidence="1">
    <location>
        <begin position="1524"/>
        <end position="1575"/>
    </location>
</feature>
<feature type="domain" description="PA14" evidence="2">
    <location>
        <begin position="847"/>
        <end position="988"/>
    </location>
</feature>
<evidence type="ECO:0000313" key="3">
    <source>
        <dbReference type="EMBL" id="PIY95615.1"/>
    </source>
</evidence>
<reference evidence="3 4" key="1">
    <citation type="submission" date="2017-09" db="EMBL/GenBank/DDBJ databases">
        <title>Depth-based differentiation of microbial function through sediment-hosted aquifers and enrichment of novel symbionts in the deep terrestrial subsurface.</title>
        <authorList>
            <person name="Probst A.J."/>
            <person name="Ladd B."/>
            <person name="Jarett J.K."/>
            <person name="Geller-Mcgrath D.E."/>
            <person name="Sieber C.M."/>
            <person name="Emerson J.B."/>
            <person name="Anantharaman K."/>
            <person name="Thomas B.C."/>
            <person name="Malmstrom R."/>
            <person name="Stieglmeier M."/>
            <person name="Klingl A."/>
            <person name="Woyke T."/>
            <person name="Ryan C.M."/>
            <person name="Banfield J.F."/>
        </authorList>
    </citation>
    <scope>NUCLEOTIDE SEQUENCE [LARGE SCALE GENOMIC DNA]</scope>
    <source>
        <strain evidence="3">CG_4_10_14_0_8_um_filter_42_10</strain>
    </source>
</reference>
<organism evidence="3 4">
    <name type="scientific">Candidatus Kerfeldbacteria bacterium CG_4_10_14_0_8_um_filter_42_10</name>
    <dbReference type="NCBI Taxonomy" id="2014248"/>
    <lineage>
        <taxon>Bacteria</taxon>
        <taxon>Candidatus Kerfeldiibacteriota</taxon>
    </lineage>
</organism>
<dbReference type="SMART" id="SM00758">
    <property type="entry name" value="PA14"/>
    <property type="match status" value="1"/>
</dbReference>
<dbReference type="Gene3D" id="3.90.182.10">
    <property type="entry name" value="Toxin - Anthrax Protective Antigen,domain 1"/>
    <property type="match status" value="2"/>
</dbReference>
<dbReference type="Pfam" id="PF07691">
    <property type="entry name" value="PA14"/>
    <property type="match status" value="2"/>
</dbReference>
<evidence type="ECO:0000256" key="1">
    <source>
        <dbReference type="SAM" id="MobiDB-lite"/>
    </source>
</evidence>
<gene>
    <name evidence="3" type="ORF">COY66_06260</name>
</gene>
<feature type="non-terminal residue" evidence="3">
    <location>
        <position position="1"/>
    </location>
</feature>
<dbReference type="InterPro" id="IPR011658">
    <property type="entry name" value="PA14_dom"/>
</dbReference>
<dbReference type="InterPro" id="IPR037524">
    <property type="entry name" value="PA14/GLEYA"/>
</dbReference>
<feature type="domain" description="PA14" evidence="2">
    <location>
        <begin position="1007"/>
        <end position="1163"/>
    </location>
</feature>
<comment type="caution">
    <text evidence="3">The sequence shown here is derived from an EMBL/GenBank/DDBJ whole genome shotgun (WGS) entry which is preliminary data.</text>
</comment>
<accession>A0A2M7RFT8</accession>
<dbReference type="PROSITE" id="PS51820">
    <property type="entry name" value="PA14"/>
    <property type="match status" value="2"/>
</dbReference>
<name>A0A2M7RFT8_9BACT</name>
<dbReference type="EMBL" id="PFMD01000075">
    <property type="protein sequence ID" value="PIY95615.1"/>
    <property type="molecule type" value="Genomic_DNA"/>
</dbReference>
<proteinExistence type="predicted"/>
<dbReference type="SUPFAM" id="SSF56988">
    <property type="entry name" value="Anthrax protective antigen"/>
    <property type="match status" value="2"/>
</dbReference>
<protein>
    <recommendedName>
        <fullName evidence="2">PA14 domain-containing protein</fullName>
    </recommendedName>
</protein>
<sequence>DNVILTETTDNTYLIRNSATICTGAENCAAYTDINSQTFYLKSFTKLCDEEVAGCEEMIDTRNTSNPYNEAFGTEIPSGIPTGSDYGSNYVNNPEIYCDASDRGCRALGKPVIAPDDSDPDELDSIADYETIYLKDDAERYSAIWCDASEVGCEQYNFSGGLGTAYFQDPGAKTCEYKQQAGSLVYDWYKTGTEEECPTTAVPDPAPFIPTNDWAGLCTSQYDGCTAYRDPMDPVECNPEYPYEVDETNSPIMRGTSPGCETYYYISSSVDQNSCNGTVDEQKGCKLFNNTDDPTDVFTADLSPDGQEKYCDNSDPDYYGDLCTTDSDCGTGTCLENAQTGPPAVCSEGICIGGTNPGDACTAAGGECQGGACSLFTPIDSGYCDSNSVIKVERDRECEEWLYCKTSLEVDDPDDNDGDGQTKEQVCYEIGACNGIGPGGQCNSFVGESPVNVIGDTAGFDFDEFQNYSGFVSAGLMYGCNQSICLGGTNDYTSCSTDAECTGNGVCTAGASISCTVATEDSDCGAGNHCEIIEGLYPYSEMYEVGMGGATSVNDLINFGDFESDPNGNFLVCDSSNDKSKNPCIADSECVSGDPPVNGQCNNGSLLPAWAAIDNGTVQVVENDSTIMGNEALDENNFLKFEPDQASTSTGVKGEMDSGSILNDQEYSLTLEAGFLGEFGSSADIIQATFAQIDGNGQVLWEEPIGEIPATLGFQQYILDPYTVQNIPNENEKSYLLLKPQGPYCVGGSNAGTACPIGNECQGGGSCQIQLVKIPFKVDNVSLKPVLAVQSANTNGLRGDYYDLVWQDVGDPGLNEECFADGNLTDPSTCPGNPYLAPRINWYAACVYCNPPGAQQYCDHCGNGDTVVSSDEMDPYVPIQSTQDIFESASSARWTGGIYFDQSDDYVLFFNIDDGFRVWIDDMSTPVFSKWSTVPVQGYYVEKDFEAGWHPIKVEWNNTIGSGGPQMGWFKEPDTGWSGGATNFSPAADCDGSPLGDWCEDYCISTTSCSGDFHTQIPNDKLIPQTKLTTSISKEFGNYHSTLYSNYLDFGDFLPTLQTQANTQEMAAVRWNGQVLADTTGDYTFWFDVNDGLKFYLDDLNTDVFGGAQWIDGDREVSHTATGLSAGWHNIKIEYYQNESAATMRFGWDPPSGGKVYPIPANHLANAGIPDYKARSCRAYPRDDSLACNYVDDDLVSFNGWQGYCIETDPTNPDRCVTWWPVDIISGESSVFGTIDPAGYQGKTPLYYCAESTSRFVGDQGLSGSGTSWPYGARYSGICNCIGFPPTCTAPPNDGYIPETPYCTVYDITNEYTPDGDNANVFLESSYWWYWDPDDSDCDDLEAEGYDLVTAYNQSPSIAKPWGLYGGCAAHTILDGIFPFSPSLASFYEDEVEKVVIEVIDRSHAGDWPNAGTQWELDRSNGWHMGWNEGSCSNSNCLVVTANLDANGKFSTWDWTLMDGSEYDGGMFLKVMIYLRQSCIDVVKVVDYTENKAWASRTSEGSSYVVPDLGYRYEGSSHPDDLPYPEPFGAVVAAPSDPDVDRSGWDSRGSPEGGYQPPYIEDKDDTPAGGPPSPNYQVRAGLPYACGPNYGINSNECGSKFCVGGKDASGNSLDGHSCANDTDCGSDSSDRGFCQGVGTCSDTLRTCRVDADCPNISGNEICIGAAAGSKDLNWSVDRLKRLFAKPYGLWGWNWNQGIFESDFSAVSQWVTAYNSMPACWGTGVGPRPAFNASTDADYCGIYPTVYNIKVNGAENNVTFASGGVANLTFNSMVDPDQQPLVDFTIDWGDDTNPPSINWGGAPKTDPAEPHLVSHTYTCVAGDIGWNPAMNRCEFPIEIMARDNWEFCNVNGRNCAIDTYNYDFFGGATGRVYVTP</sequence>